<dbReference type="RefSeq" id="WP_123217810.1">
    <property type="nucleotide sequence ID" value="NZ_RJTM01000143.1"/>
</dbReference>
<reference evidence="1 2" key="1">
    <citation type="submission" date="2018-10" db="EMBL/GenBank/DDBJ databases">
        <title>Sinomicrobium pectinilyticum sp. nov., a pectinase-producing bacterium isolated from alkaline and saline soil, and emended description of the genus Sinomicrobium.</title>
        <authorList>
            <person name="Cheng B."/>
            <person name="Li C."/>
            <person name="Lai Q."/>
            <person name="Du M."/>
            <person name="Shao Z."/>
            <person name="Xu P."/>
            <person name="Yang C."/>
        </authorList>
    </citation>
    <scope>NUCLEOTIDE SEQUENCE [LARGE SCALE GENOMIC DNA]</scope>
    <source>
        <strain evidence="1 2">5DNS001</strain>
    </source>
</reference>
<proteinExistence type="predicted"/>
<dbReference type="AlphaFoldDB" id="A0A3N0DQT6"/>
<protein>
    <submittedName>
        <fullName evidence="1">DUF4303 domain-containing protein</fullName>
    </submittedName>
</protein>
<accession>A0A3N0DQT6</accession>
<keyword evidence="2" id="KW-1185">Reference proteome</keyword>
<sequence>MMEAKKKFIETGINSVKEALDAIANMEVADIYAISFWYANEDDNPRHPKIILSYNTMSNYRNRVADASSEMEAKWNYAFWLQNDIAEIGGENDELLKSWFRETPYFYSDLEDEEAEEDEAEEDEALFDKLLEYGNGFNREFIDVIILLIQRLFREKVIERKFGKSIPVLLHRLEYLDKTIGWVKRANPARLTNEFVKACESWKKDGVR</sequence>
<comment type="caution">
    <text evidence="1">The sequence shown here is derived from an EMBL/GenBank/DDBJ whole genome shotgun (WGS) entry which is preliminary data.</text>
</comment>
<name>A0A3N0DQT6_SINP1</name>
<evidence type="ECO:0000313" key="1">
    <source>
        <dbReference type="EMBL" id="RNL77995.1"/>
    </source>
</evidence>
<evidence type="ECO:0000313" key="2">
    <source>
        <dbReference type="Proteomes" id="UP000267469"/>
    </source>
</evidence>
<gene>
    <name evidence="1" type="ORF">ED312_20050</name>
</gene>
<dbReference type="EMBL" id="RJTM01000143">
    <property type="protein sequence ID" value="RNL77995.1"/>
    <property type="molecule type" value="Genomic_DNA"/>
</dbReference>
<organism evidence="1 2">
    <name type="scientific">Sinomicrobium pectinilyticum</name>
    <dbReference type="NCBI Taxonomy" id="1084421"/>
    <lineage>
        <taxon>Bacteria</taxon>
        <taxon>Pseudomonadati</taxon>
        <taxon>Bacteroidota</taxon>
        <taxon>Flavobacteriia</taxon>
        <taxon>Flavobacteriales</taxon>
        <taxon>Flavobacteriaceae</taxon>
        <taxon>Sinomicrobium</taxon>
    </lineage>
</organism>
<dbReference type="OrthoDB" id="1148327at2"/>
<dbReference type="Proteomes" id="UP000267469">
    <property type="component" value="Unassembled WGS sequence"/>
</dbReference>